<reference evidence="1 2" key="1">
    <citation type="journal article" date="2011" name="Biochem. Biophys. Res. Commun.">
        <title>Increased number of Arginine-based salt bridges contributes to the thermotolerance of thermotolerant acetic acid bacteria, Acetobacter tropicalis SKU1100.</title>
        <authorList>
            <person name="Matsutani M."/>
            <person name="Hirakawa H."/>
            <person name="Nishikura M."/>
            <person name="Soemphol W."/>
            <person name="Ali I.A.I."/>
            <person name="Yakushi T."/>
            <person name="Matsushita K."/>
        </authorList>
    </citation>
    <scope>NUCLEOTIDE SEQUENCE [LARGE SCALE GENOMIC DNA]</scope>
    <source>
        <strain evidence="1 2">NBRC 101654</strain>
    </source>
</reference>
<dbReference type="SUPFAM" id="SSF69279">
    <property type="entry name" value="Phage tail proteins"/>
    <property type="match status" value="1"/>
</dbReference>
<organism evidence="1 2">
    <name type="scientific">Acetobacter tropicalis NBRC 101654</name>
    <dbReference type="NCBI Taxonomy" id="749388"/>
    <lineage>
        <taxon>Bacteria</taxon>
        <taxon>Pseudomonadati</taxon>
        <taxon>Pseudomonadota</taxon>
        <taxon>Alphaproteobacteria</taxon>
        <taxon>Acetobacterales</taxon>
        <taxon>Acetobacteraceae</taxon>
        <taxon>Acetobacter</taxon>
    </lineage>
</organism>
<evidence type="ECO:0000313" key="1">
    <source>
        <dbReference type="EMBL" id="GAA09296.1"/>
    </source>
</evidence>
<evidence type="ECO:0000313" key="2">
    <source>
        <dbReference type="Proteomes" id="UP000004319"/>
    </source>
</evidence>
<gene>
    <name evidence="1" type="ORF">ATPR_2300</name>
</gene>
<name>F7VG01_9PROT</name>
<accession>F7VG01</accession>
<protein>
    <submittedName>
        <fullName evidence="1">Phage late control D family protein</fullName>
    </submittedName>
</protein>
<proteinExistence type="predicted"/>
<dbReference type="Gene3D" id="3.55.50.10">
    <property type="entry name" value="Baseplate protein-like domains"/>
    <property type="match status" value="1"/>
</dbReference>
<sequence length="264" mass="28676">MNAKSASMRDTLKQQKTRHWDNKSLKDIASEIAAEHALKVAVSEDIGTYQYDWLGQQGESDLNFCQRIASRHGAVFSIKNGTLILSKRGTGYSASGKALPIAVLTPNDIQPGTCDIEFSDREKVKRVRARHYDKKKAQLVNVEADSASSGTAVHTLPHTFADGPEAKAAATAKASALYMETTKARLAITGNPAIRAGIPFIFSGVRIGIDDMPFIVDSAVHSFSKFGYATAIEAHMAGSENQITVEKQSQRKGKKVVKLINVEK</sequence>
<dbReference type="Pfam" id="PF05954">
    <property type="entry name" value="Phage_GPD"/>
    <property type="match status" value="1"/>
</dbReference>
<comment type="caution">
    <text evidence="1">The sequence shown here is derived from an EMBL/GenBank/DDBJ whole genome shotgun (WGS) entry which is preliminary data.</text>
</comment>
<dbReference type="Proteomes" id="UP000004319">
    <property type="component" value="Unassembled WGS sequence"/>
</dbReference>
<dbReference type="EMBL" id="BABS01000080">
    <property type="protein sequence ID" value="GAA09296.1"/>
    <property type="molecule type" value="Genomic_DNA"/>
</dbReference>
<dbReference type="AlphaFoldDB" id="F7VG01"/>